<dbReference type="Gramene" id="OE9A034168T1">
    <property type="protein sequence ID" value="OE9A034168C1"/>
    <property type="gene ID" value="OE9A034168"/>
</dbReference>
<keyword evidence="2" id="KW-1185">Reference proteome</keyword>
<evidence type="ECO:0000313" key="2">
    <source>
        <dbReference type="Proteomes" id="UP000594638"/>
    </source>
</evidence>
<evidence type="ECO:0000313" key="1">
    <source>
        <dbReference type="EMBL" id="CAA2977247.1"/>
    </source>
</evidence>
<name>A0A8S0RDY0_OLEEU</name>
<protein>
    <submittedName>
        <fullName evidence="1">Uncharacterized protein</fullName>
    </submittedName>
</protein>
<accession>A0A8S0RDY0</accession>
<feature type="non-terminal residue" evidence="1">
    <location>
        <position position="175"/>
    </location>
</feature>
<comment type="caution">
    <text evidence="1">The sequence shown here is derived from an EMBL/GenBank/DDBJ whole genome shotgun (WGS) entry which is preliminary data.</text>
</comment>
<gene>
    <name evidence="1" type="ORF">OLEA9_A034168</name>
</gene>
<reference evidence="1 2" key="1">
    <citation type="submission" date="2019-12" db="EMBL/GenBank/DDBJ databases">
        <authorList>
            <person name="Alioto T."/>
            <person name="Alioto T."/>
            <person name="Gomez Garrido J."/>
        </authorList>
    </citation>
    <scope>NUCLEOTIDE SEQUENCE [LARGE SCALE GENOMIC DNA]</scope>
</reference>
<organism evidence="1 2">
    <name type="scientific">Olea europaea subsp. europaea</name>
    <dbReference type="NCBI Taxonomy" id="158383"/>
    <lineage>
        <taxon>Eukaryota</taxon>
        <taxon>Viridiplantae</taxon>
        <taxon>Streptophyta</taxon>
        <taxon>Embryophyta</taxon>
        <taxon>Tracheophyta</taxon>
        <taxon>Spermatophyta</taxon>
        <taxon>Magnoliopsida</taxon>
        <taxon>eudicotyledons</taxon>
        <taxon>Gunneridae</taxon>
        <taxon>Pentapetalae</taxon>
        <taxon>asterids</taxon>
        <taxon>lamiids</taxon>
        <taxon>Lamiales</taxon>
        <taxon>Oleaceae</taxon>
        <taxon>Oleeae</taxon>
        <taxon>Olea</taxon>
    </lineage>
</organism>
<sequence>MVVYLRDKTNTVSIQNTLRRYAEDKSGYPTYVEYIVPRVIRDASICPQDYINQLSQYYEDFIARLQHRQPDLQVVTIDINPEMSHISDDQFQLLVQAIDSFRQQGIAFEFPPLSEFYDEQALLASPMSSIGSLLGSDTGTILIDDSEDESVHEPPGSIEIIDLTDDHYKSVGSCP</sequence>
<dbReference type="Proteomes" id="UP000594638">
    <property type="component" value="Unassembled WGS sequence"/>
</dbReference>
<dbReference type="EMBL" id="CACTIH010003051">
    <property type="protein sequence ID" value="CAA2977247.1"/>
    <property type="molecule type" value="Genomic_DNA"/>
</dbReference>
<proteinExistence type="predicted"/>
<dbReference type="AlphaFoldDB" id="A0A8S0RDY0"/>